<protein>
    <submittedName>
        <fullName evidence="1">Tetratricopeptide (TPR) repeat protein</fullName>
    </submittedName>
</protein>
<dbReference type="SUPFAM" id="SSF48452">
    <property type="entry name" value="TPR-like"/>
    <property type="match status" value="3"/>
</dbReference>
<organism evidence="1 2">
    <name type="scientific">Microbacterium resistens</name>
    <dbReference type="NCBI Taxonomy" id="156977"/>
    <lineage>
        <taxon>Bacteria</taxon>
        <taxon>Bacillati</taxon>
        <taxon>Actinomycetota</taxon>
        <taxon>Actinomycetes</taxon>
        <taxon>Micrococcales</taxon>
        <taxon>Microbacteriaceae</taxon>
        <taxon>Microbacterium</taxon>
    </lineage>
</organism>
<sequence>MARPKKRFAQLIEEIDRTPWGLHEQNLVAEAVALATEIGDDQLEYQARMRQTASANMGGLTDLMLNSFAWCLARHDADPSRFPADIENGAADLLWQFKWMASSLRSSPAFAPEQIAAVLDDMETHYRTAGLGMSGVLMARFEDAHAAGRLDEAEELRVRIEATPRDSHSHCDACGRSQIAGFFAETGRETDTIRLVEEMIEGGFSCGEEPEHALSVSLVPYLHQGRGEEAKSAHLRSYRLSKDNPDMLGTIARSIVFCAITGNEARALSLVERHIGWLAHDRLNVQAHFSMLAAIGTTLDRVAAVGHGGTPVRGADAPELVPFFGEHEGAWTAAELATAAWAAAERIGRSFDVRDGSDSHARRLKDARALAEERFDVPIRTDVLPAPAPDMAPTDVDGWYRRIVDLAGFGTAPETMEAMPHAIDAVDPQRRAILTGQRLAALVNLDRVDEATALLPDRLRTLRAAGHDEQAALEERFGLAMFGGADDDDLEALAEAYAGSAGATPVVRGDLALTLASHWIDDDPDAALDLAEHAARHFEDAGDRRMSYGAVFAAIGALLGKDDDEAVLVQTERLLADPEAGAGVRARALEIRARVHGVRDEFAEGAAEADEACRILAELGGRRSLARTHLLAGALWEEAGEPEQALTRYRVTARLAEQEGGDLAGAKYRVGRVLLAADAAAEAAEVFGDVLKLEEAAEASAETRAMTVSMLARALRASEEYGQAYGAFGYAAELFGEAEDPADQSMSMLEQARLLGQFGEQDDAVETLEAAAEIVRTAPDALGAMIEVLHNLGQAYGAKQDERAFPLFDEVERLATENEAAWLIADVADSRARAYAAMDRVDEAVAAALTASDGYAAAGDAQSAGSAALLAARSLAGSGRDDDAVAAYRAVLENATEIPPLRQIAALELGDVLERQGRTAEAAAARAIAED</sequence>
<gene>
    <name evidence="1" type="ORF">J2Y69_002709</name>
</gene>
<keyword evidence="2" id="KW-1185">Reference proteome</keyword>
<dbReference type="Gene3D" id="1.25.40.10">
    <property type="entry name" value="Tetratricopeptide repeat domain"/>
    <property type="match status" value="1"/>
</dbReference>
<proteinExistence type="predicted"/>
<accession>A0ABU1SFN1</accession>
<reference evidence="1 2" key="1">
    <citation type="submission" date="2023-07" db="EMBL/GenBank/DDBJ databases">
        <title>Sorghum-associated microbial communities from plants grown in Nebraska, USA.</title>
        <authorList>
            <person name="Schachtman D."/>
        </authorList>
    </citation>
    <scope>NUCLEOTIDE SEQUENCE [LARGE SCALE GENOMIC DNA]</scope>
    <source>
        <strain evidence="1 2">2980</strain>
    </source>
</reference>
<name>A0ABU1SFN1_9MICO</name>
<dbReference type="Proteomes" id="UP001259347">
    <property type="component" value="Unassembled WGS sequence"/>
</dbReference>
<dbReference type="EMBL" id="JAVDUM010000012">
    <property type="protein sequence ID" value="MDR6868098.1"/>
    <property type="molecule type" value="Genomic_DNA"/>
</dbReference>
<evidence type="ECO:0000313" key="1">
    <source>
        <dbReference type="EMBL" id="MDR6868098.1"/>
    </source>
</evidence>
<dbReference type="RefSeq" id="WP_310021579.1">
    <property type="nucleotide sequence ID" value="NZ_JAVDUM010000012.1"/>
</dbReference>
<dbReference type="InterPro" id="IPR011990">
    <property type="entry name" value="TPR-like_helical_dom_sf"/>
</dbReference>
<evidence type="ECO:0000313" key="2">
    <source>
        <dbReference type="Proteomes" id="UP001259347"/>
    </source>
</evidence>
<comment type="caution">
    <text evidence="1">The sequence shown here is derived from an EMBL/GenBank/DDBJ whole genome shotgun (WGS) entry which is preliminary data.</text>
</comment>